<dbReference type="InterPro" id="IPR000152">
    <property type="entry name" value="EGF-type_Asp/Asn_hydroxyl_site"/>
</dbReference>
<feature type="region of interest" description="Disordered" evidence="4">
    <location>
        <begin position="357"/>
        <end position="385"/>
    </location>
</feature>
<dbReference type="PROSITE" id="PS00010">
    <property type="entry name" value="ASX_HYDROXYL"/>
    <property type="match status" value="1"/>
</dbReference>
<reference evidence="8" key="2">
    <citation type="submission" date="2025-08" db="UniProtKB">
        <authorList>
            <consortium name="RefSeq"/>
        </authorList>
    </citation>
    <scope>IDENTIFICATION</scope>
</reference>
<name>A0ABM5GQR6_9SAUR</name>
<dbReference type="InterPro" id="IPR018097">
    <property type="entry name" value="EGF_Ca-bd_CS"/>
</dbReference>
<dbReference type="SUPFAM" id="SSF57196">
    <property type="entry name" value="EGF/Laminin"/>
    <property type="match status" value="1"/>
</dbReference>
<keyword evidence="7" id="KW-1185">Reference proteome</keyword>
<dbReference type="GeneID" id="110077512"/>
<feature type="transmembrane region" description="Helical" evidence="5">
    <location>
        <begin position="593"/>
        <end position="616"/>
    </location>
</feature>
<evidence type="ECO:0000256" key="4">
    <source>
        <dbReference type="SAM" id="MobiDB-lite"/>
    </source>
</evidence>
<dbReference type="PROSITE" id="PS50026">
    <property type="entry name" value="EGF_3"/>
    <property type="match status" value="1"/>
</dbReference>
<protein>
    <recommendedName>
        <fullName evidence="6">EGF-like domain-containing protein</fullName>
    </recommendedName>
</protein>
<dbReference type="Pfam" id="PF07645">
    <property type="entry name" value="EGF_CA"/>
    <property type="match status" value="1"/>
</dbReference>
<accession>A0ABM5GQR6</accession>
<sequence length="693" mass="78153">MKEPVSKSNSSAGFPRKSDIMHSGHILDFLNTNGTPSNDSWLLMTTKKSWEENDSARTSEAVVKPTLSNYTQVSFMKSEENVTSNPLAMKAIHVANTSVDDIRTGNESSSGNLKKMLGLGSNSLENEEKPFVHDLSVLPTSTHVSQKLKMTTKSAEWKDHETMTESARLKNGRYITTHLMTTYSEAVKAMFGKVPFKNRITFPQVLIEEQRTPTLSPKSILEKGQNESFQSNSGLSRKNVDVTEYQQGVRLREALERQHMDNQVYRQEKRNSNAYMVAVLAGNNKSQLITETPQSSINQTKPQQTTLDYPNVLHDLSLRALNHNLVDTATTLSPQGIFSRNPKHNKVGMTEITHPNSSVTRYRERPQRKYTRANPPYSPSVSVSRNNTSLNVGNISYERESVFRDHENDSVLLSQHNPGDLLFEIVFGIEHKGWIPPIGSNQEKALIEFIKRQIQGKVRPFSNQVKEIKLKEIKRRSETSFDRQTDPDLMLMFWLHLTPKKKNVSYLVHSQLENLSSTSMEFGKVQTVLVTDVNECSSGIGLCGDEAICLNGYGTYLCKCKEDYEDRSETKSGTLCIRSPRSGLGSLYSYTEILVGTTVFFISALVVVISVLCTIIKKRHTKKGFHFQEAASPGTPDASELQQTSFDQNNIRHLLTLDPTQLKLRAKAPEWPLEVRTVTSETYRVSIEQSDYL</sequence>
<evidence type="ECO:0000259" key="6">
    <source>
        <dbReference type="PROSITE" id="PS50026"/>
    </source>
</evidence>
<proteinExistence type="predicted"/>
<dbReference type="SMART" id="SM00179">
    <property type="entry name" value="EGF_CA"/>
    <property type="match status" value="1"/>
</dbReference>
<gene>
    <name evidence="8" type="primary">LOC110077512</name>
</gene>
<reference evidence="7" key="1">
    <citation type="submission" date="2025-05" db="UniProtKB">
        <authorList>
            <consortium name="RefSeq"/>
        </authorList>
    </citation>
    <scope>NUCLEOTIDE SEQUENCE [LARGE SCALE GENOMIC DNA]</scope>
</reference>
<organism evidence="7 8">
    <name type="scientific">Pogona vitticeps</name>
    <name type="common">central bearded dragon</name>
    <dbReference type="NCBI Taxonomy" id="103695"/>
    <lineage>
        <taxon>Eukaryota</taxon>
        <taxon>Metazoa</taxon>
        <taxon>Chordata</taxon>
        <taxon>Craniata</taxon>
        <taxon>Vertebrata</taxon>
        <taxon>Euteleostomi</taxon>
        <taxon>Lepidosauria</taxon>
        <taxon>Squamata</taxon>
        <taxon>Bifurcata</taxon>
        <taxon>Unidentata</taxon>
        <taxon>Episquamata</taxon>
        <taxon>Toxicofera</taxon>
        <taxon>Iguania</taxon>
        <taxon>Acrodonta</taxon>
        <taxon>Agamidae</taxon>
        <taxon>Amphibolurinae</taxon>
        <taxon>Pogona</taxon>
    </lineage>
</organism>
<dbReference type="InterPro" id="IPR001881">
    <property type="entry name" value="EGF-like_Ca-bd_dom"/>
</dbReference>
<evidence type="ECO:0000313" key="8">
    <source>
        <dbReference type="RefSeq" id="XP_072860014.1"/>
    </source>
</evidence>
<evidence type="ECO:0000256" key="1">
    <source>
        <dbReference type="ARBA" id="ARBA00022536"/>
    </source>
</evidence>
<dbReference type="Proteomes" id="UP001652642">
    <property type="component" value="Chromosome 1"/>
</dbReference>
<evidence type="ECO:0000256" key="5">
    <source>
        <dbReference type="SAM" id="Phobius"/>
    </source>
</evidence>
<dbReference type="CDD" id="cd00054">
    <property type="entry name" value="EGF_CA"/>
    <property type="match status" value="1"/>
</dbReference>
<keyword evidence="2" id="KW-1015">Disulfide bond</keyword>
<comment type="caution">
    <text evidence="3">Lacks conserved residue(s) required for the propagation of feature annotation.</text>
</comment>
<feature type="domain" description="EGF-like" evidence="6">
    <location>
        <begin position="532"/>
        <end position="569"/>
    </location>
</feature>
<evidence type="ECO:0000313" key="7">
    <source>
        <dbReference type="Proteomes" id="UP001652642"/>
    </source>
</evidence>
<keyword evidence="5" id="KW-1133">Transmembrane helix</keyword>
<dbReference type="InterPro" id="IPR000742">
    <property type="entry name" value="EGF"/>
</dbReference>
<keyword evidence="1 3" id="KW-0245">EGF-like domain</keyword>
<dbReference type="Gene3D" id="2.10.25.10">
    <property type="entry name" value="Laminin"/>
    <property type="match status" value="1"/>
</dbReference>
<keyword evidence="5" id="KW-0472">Membrane</keyword>
<dbReference type="RefSeq" id="XP_072860014.1">
    <property type="nucleotide sequence ID" value="XM_073003913.1"/>
</dbReference>
<keyword evidence="5" id="KW-0812">Transmembrane</keyword>
<dbReference type="InterPro" id="IPR049883">
    <property type="entry name" value="NOTCH1_EGF-like"/>
</dbReference>
<evidence type="ECO:0000256" key="3">
    <source>
        <dbReference type="PROSITE-ProRule" id="PRU00076"/>
    </source>
</evidence>
<evidence type="ECO:0000256" key="2">
    <source>
        <dbReference type="ARBA" id="ARBA00023157"/>
    </source>
</evidence>
<dbReference type="PROSITE" id="PS01187">
    <property type="entry name" value="EGF_CA"/>
    <property type="match status" value="1"/>
</dbReference>